<dbReference type="EMBL" id="HBNS01013463">
    <property type="protein sequence ID" value="CAE4599481.1"/>
    <property type="molecule type" value="Transcribed_RNA"/>
</dbReference>
<organism evidence="3">
    <name type="scientific">Ditylum brightwellii</name>
    <dbReference type="NCBI Taxonomy" id="49249"/>
    <lineage>
        <taxon>Eukaryota</taxon>
        <taxon>Sar</taxon>
        <taxon>Stramenopiles</taxon>
        <taxon>Ochrophyta</taxon>
        <taxon>Bacillariophyta</taxon>
        <taxon>Mediophyceae</taxon>
        <taxon>Lithodesmiophycidae</taxon>
        <taxon>Lithodesmiales</taxon>
        <taxon>Lithodesmiaceae</taxon>
        <taxon>Ditylum</taxon>
    </lineage>
</organism>
<evidence type="ECO:0000313" key="3">
    <source>
        <dbReference type="EMBL" id="CAE4599490.1"/>
    </source>
</evidence>
<sequence>MEVSLMYLTYVNMTMCKGKDRDDNDKEEFNRNRKGKRLDRIGSLLQQCSSSSSSTLKLLTFPKNHSDTFHVAMTNNNDENKKNNTMQPCGRHIVSFVKPQQLYDASSFTQKHQENMKKKIRTIR</sequence>
<evidence type="ECO:0000313" key="1">
    <source>
        <dbReference type="EMBL" id="CAE4599481.1"/>
    </source>
</evidence>
<evidence type="ECO:0000313" key="2">
    <source>
        <dbReference type="EMBL" id="CAE4599488.1"/>
    </source>
</evidence>
<dbReference type="AlphaFoldDB" id="A0A6V2DN61"/>
<accession>A0A6V2DN61</accession>
<reference evidence="3" key="1">
    <citation type="submission" date="2021-01" db="EMBL/GenBank/DDBJ databases">
        <authorList>
            <person name="Corre E."/>
            <person name="Pelletier E."/>
            <person name="Niang G."/>
            <person name="Scheremetjew M."/>
            <person name="Finn R."/>
            <person name="Kale V."/>
            <person name="Holt S."/>
            <person name="Cochrane G."/>
            <person name="Meng A."/>
            <person name="Brown T."/>
            <person name="Cohen L."/>
        </authorList>
    </citation>
    <scope>NUCLEOTIDE SEQUENCE</scope>
    <source>
        <strain evidence="3">GSO104</strain>
    </source>
</reference>
<name>A0A6V2DN61_9STRA</name>
<dbReference type="EMBL" id="HBNS01013467">
    <property type="protein sequence ID" value="CAE4599488.1"/>
    <property type="molecule type" value="Transcribed_RNA"/>
</dbReference>
<gene>
    <name evidence="1" type="ORF">DBRI00130_LOCUS10856</name>
    <name evidence="2" type="ORF">DBRI00130_LOCUS10860</name>
    <name evidence="3" type="ORF">DBRI00130_LOCUS10861</name>
    <name evidence="4" type="ORF">DBRI00130_LOCUS10863</name>
</gene>
<dbReference type="EMBL" id="HBNS01013468">
    <property type="protein sequence ID" value="CAE4599490.1"/>
    <property type="molecule type" value="Transcribed_RNA"/>
</dbReference>
<dbReference type="EMBL" id="HBNS01013470">
    <property type="protein sequence ID" value="CAE4599493.1"/>
    <property type="molecule type" value="Transcribed_RNA"/>
</dbReference>
<protein>
    <submittedName>
        <fullName evidence="3">Uncharacterized protein</fullName>
    </submittedName>
</protein>
<evidence type="ECO:0000313" key="4">
    <source>
        <dbReference type="EMBL" id="CAE4599493.1"/>
    </source>
</evidence>
<proteinExistence type="predicted"/>